<feature type="region of interest" description="Disordered" evidence="8">
    <location>
        <begin position="47"/>
        <end position="67"/>
    </location>
</feature>
<dbReference type="AlphaFoldDB" id="A0ABD1KKG5"/>
<gene>
    <name evidence="10" type="ORF">ACEWY4_003987</name>
</gene>
<dbReference type="PANTHER" id="PTHR10462:SF51">
    <property type="entry name" value="GLOBOSIDE ALPHA-1,3-N-ACETYLGALACTOSAMINYLTRANSFERASE 1-LIKE"/>
    <property type="match status" value="1"/>
</dbReference>
<evidence type="ECO:0000256" key="1">
    <source>
        <dbReference type="ARBA" id="ARBA00004606"/>
    </source>
</evidence>
<keyword evidence="3" id="KW-0328">Glycosyltransferase</keyword>
<accession>A0ABD1KKG5</accession>
<keyword evidence="9" id="KW-0472">Membrane</keyword>
<feature type="binding site" evidence="6">
    <location>
        <position position="211"/>
    </location>
    <ligand>
        <name>an alpha-L-fucosyl-(1-&gt;2)-beta-D-galactosyl derivative</name>
        <dbReference type="ChEBI" id="CHEBI:140327"/>
    </ligand>
</feature>
<evidence type="ECO:0000313" key="11">
    <source>
        <dbReference type="Proteomes" id="UP001591681"/>
    </source>
</evidence>
<reference evidence="10 11" key="1">
    <citation type="submission" date="2024-09" db="EMBL/GenBank/DDBJ databases">
        <title>A chromosome-level genome assembly of Gray's grenadier anchovy, Coilia grayii.</title>
        <authorList>
            <person name="Fu Z."/>
        </authorList>
    </citation>
    <scope>NUCLEOTIDE SEQUENCE [LARGE SCALE GENOMIC DNA]</scope>
    <source>
        <strain evidence="10">G4</strain>
        <tissue evidence="10">Muscle</tissue>
    </source>
</reference>
<dbReference type="Gene3D" id="3.90.550.10">
    <property type="entry name" value="Spore Coat Polysaccharide Biosynthesis Protein SpsA, Chain A"/>
    <property type="match status" value="1"/>
</dbReference>
<keyword evidence="7" id="KW-0464">Manganese</keyword>
<feature type="binding site" evidence="7">
    <location>
        <position position="189"/>
    </location>
    <ligand>
        <name>Mn(2+)</name>
        <dbReference type="ChEBI" id="CHEBI:29035"/>
    </ligand>
</feature>
<proteinExistence type="inferred from homology"/>
<keyword evidence="9" id="KW-0812">Transmembrane</keyword>
<dbReference type="EMBL" id="JBHFQA010000004">
    <property type="protein sequence ID" value="KAL2099593.1"/>
    <property type="molecule type" value="Genomic_DNA"/>
</dbReference>
<dbReference type="PANTHER" id="PTHR10462">
    <property type="entry name" value="GLYCOSYLTRANSFERASE-RELATED"/>
    <property type="match status" value="1"/>
</dbReference>
<dbReference type="Proteomes" id="UP001591681">
    <property type="component" value="Unassembled WGS sequence"/>
</dbReference>
<dbReference type="InterPro" id="IPR005076">
    <property type="entry name" value="Glyco_trans_6"/>
</dbReference>
<evidence type="ECO:0000256" key="9">
    <source>
        <dbReference type="SAM" id="Phobius"/>
    </source>
</evidence>
<evidence type="ECO:0000313" key="10">
    <source>
        <dbReference type="EMBL" id="KAL2099593.1"/>
    </source>
</evidence>
<keyword evidence="4" id="KW-0808">Transferase</keyword>
<dbReference type="GO" id="GO:0016757">
    <property type="term" value="F:glycosyltransferase activity"/>
    <property type="evidence" value="ECO:0007669"/>
    <property type="project" value="UniProtKB-KW"/>
</dbReference>
<dbReference type="InterPro" id="IPR029044">
    <property type="entry name" value="Nucleotide-diphossugar_trans"/>
</dbReference>
<keyword evidence="9" id="KW-1133">Transmembrane helix</keyword>
<organism evidence="10 11">
    <name type="scientific">Coilia grayii</name>
    <name type="common">Gray's grenadier anchovy</name>
    <dbReference type="NCBI Taxonomy" id="363190"/>
    <lineage>
        <taxon>Eukaryota</taxon>
        <taxon>Metazoa</taxon>
        <taxon>Chordata</taxon>
        <taxon>Craniata</taxon>
        <taxon>Vertebrata</taxon>
        <taxon>Euteleostomi</taxon>
        <taxon>Actinopterygii</taxon>
        <taxon>Neopterygii</taxon>
        <taxon>Teleostei</taxon>
        <taxon>Clupei</taxon>
        <taxon>Clupeiformes</taxon>
        <taxon>Clupeoidei</taxon>
        <taxon>Engraulidae</taxon>
        <taxon>Coilinae</taxon>
        <taxon>Coilia</taxon>
    </lineage>
</organism>
<feature type="active site" description="Nucleophile" evidence="5">
    <location>
        <position position="281"/>
    </location>
</feature>
<dbReference type="Pfam" id="PF03414">
    <property type="entry name" value="Glyco_transf_6"/>
    <property type="match status" value="1"/>
</dbReference>
<comment type="caution">
    <text evidence="10">The sequence shown here is derived from an EMBL/GenBank/DDBJ whole genome shotgun (WGS) entry which is preliminary data.</text>
</comment>
<dbReference type="SUPFAM" id="SSF53448">
    <property type="entry name" value="Nucleotide-diphospho-sugar transferases"/>
    <property type="match status" value="1"/>
</dbReference>
<feature type="binding site" evidence="6">
    <location>
        <begin position="189"/>
        <end position="191"/>
    </location>
    <ligand>
        <name>UDP-N-acetyl-alpha-D-galactosamine</name>
        <dbReference type="ChEBI" id="CHEBI:67138"/>
    </ligand>
</feature>
<name>A0ABD1KKG5_9TELE</name>
<keyword evidence="7" id="KW-0479">Metal-binding</keyword>
<feature type="binding site" evidence="6">
    <location>
        <position position="103"/>
    </location>
    <ligand>
        <name>UDP-N-acetyl-alpha-D-galactosamine</name>
        <dbReference type="ChEBI" id="CHEBI:67138"/>
    </ligand>
</feature>
<evidence type="ECO:0000256" key="4">
    <source>
        <dbReference type="ARBA" id="ARBA00022679"/>
    </source>
</evidence>
<feature type="transmembrane region" description="Helical" evidence="9">
    <location>
        <begin position="16"/>
        <end position="35"/>
    </location>
</feature>
<dbReference type="GO" id="GO:0016020">
    <property type="term" value="C:membrane"/>
    <property type="evidence" value="ECO:0007669"/>
    <property type="project" value="UniProtKB-SubCell"/>
</dbReference>
<feature type="binding site" evidence="7">
    <location>
        <position position="191"/>
    </location>
    <ligand>
        <name>Mn(2+)</name>
        <dbReference type="ChEBI" id="CHEBI:29035"/>
    </ligand>
</feature>
<comment type="cofactor">
    <cofactor evidence="7">
        <name>Mn(2+)</name>
        <dbReference type="ChEBI" id="CHEBI:29035"/>
    </cofactor>
    <text evidence="7">Binds 1 Mn(2+) ion per subunit.</text>
</comment>
<evidence type="ECO:0000256" key="5">
    <source>
        <dbReference type="PIRSR" id="PIRSR605076-1"/>
    </source>
</evidence>
<evidence type="ECO:0000256" key="3">
    <source>
        <dbReference type="ARBA" id="ARBA00022676"/>
    </source>
</evidence>
<evidence type="ECO:0000256" key="7">
    <source>
        <dbReference type="PIRSR" id="PIRSR605076-3"/>
    </source>
</evidence>
<feature type="binding site" evidence="6">
    <location>
        <position position="281"/>
    </location>
    <ligand>
        <name>an alpha-L-fucosyl-(1-&gt;2)-beta-D-galactosyl derivative</name>
        <dbReference type="ChEBI" id="CHEBI:140327"/>
    </ligand>
</feature>
<keyword evidence="11" id="KW-1185">Reference proteome</keyword>
<sequence>MALLQTFRLPPGLNRLTWRQLFLLCVLLSGLMYLLRLRRPVPIRAASGSHASERGPSHSHPPTRTSWGAPLVWGDNKASLRQRAEFEQRSFRVGLMVLAVGRYTHYLSHFLQTAEKHFFPGMPVSYYVLTDNPNKFDPPPELGEDRELRVVLVTEIPGWGHLARRRMDLLASTIDNQAQQEVDYVFCADVDQEFVNLVGTEILGTLVATLHPEYYSMPATALPYERSSDSRACVLDEEGDYYYTSEFYGGLCSEMLALTKLCSQLILQDRAMGVEAKHLEESYLNRYLVDKRPSCVLSPEYSWWDSPAAPKVPHKRVISLGRQCASLRNQGKSSMYC</sequence>
<comment type="similarity">
    <text evidence="2">Belongs to the glycosyltransferase 6 family.</text>
</comment>
<comment type="subcellular location">
    <subcellularLocation>
        <location evidence="1">Membrane</location>
        <topology evidence="1">Single-pass type II membrane protein</topology>
    </subcellularLocation>
</comment>
<evidence type="ECO:0000256" key="2">
    <source>
        <dbReference type="ARBA" id="ARBA00010413"/>
    </source>
</evidence>
<protein>
    <submittedName>
        <fullName evidence="10">Uncharacterized protein</fullName>
    </submittedName>
</protein>
<evidence type="ECO:0000256" key="8">
    <source>
        <dbReference type="SAM" id="MobiDB-lite"/>
    </source>
</evidence>
<evidence type="ECO:0000256" key="6">
    <source>
        <dbReference type="PIRSR" id="PIRSR605076-2"/>
    </source>
</evidence>